<proteinExistence type="predicted"/>
<dbReference type="AlphaFoldDB" id="A0A1E2S304"/>
<dbReference type="InterPro" id="IPR002656">
    <property type="entry name" value="Acyl_transf_3_dom"/>
</dbReference>
<accession>A0A1E2S304</accession>
<keyword evidence="5" id="KW-1185">Reference proteome</keyword>
<protein>
    <submittedName>
        <fullName evidence="4">Acyltransferase family protein</fullName>
    </submittedName>
</protein>
<evidence type="ECO:0000256" key="1">
    <source>
        <dbReference type="SAM" id="MobiDB-lite"/>
    </source>
</evidence>
<feature type="region of interest" description="Disordered" evidence="1">
    <location>
        <begin position="380"/>
        <end position="401"/>
    </location>
</feature>
<feature type="transmembrane region" description="Helical" evidence="2">
    <location>
        <begin position="106"/>
        <end position="129"/>
    </location>
</feature>
<organism evidence="4 5">
    <name type="scientific">Methyloligella halotolerans</name>
    <dbReference type="NCBI Taxonomy" id="1177755"/>
    <lineage>
        <taxon>Bacteria</taxon>
        <taxon>Pseudomonadati</taxon>
        <taxon>Pseudomonadota</taxon>
        <taxon>Alphaproteobacteria</taxon>
        <taxon>Hyphomicrobiales</taxon>
        <taxon>Hyphomicrobiaceae</taxon>
        <taxon>Methyloligella</taxon>
    </lineage>
</organism>
<evidence type="ECO:0000259" key="3">
    <source>
        <dbReference type="Pfam" id="PF01757"/>
    </source>
</evidence>
<evidence type="ECO:0000256" key="2">
    <source>
        <dbReference type="SAM" id="Phobius"/>
    </source>
</evidence>
<evidence type="ECO:0000313" key="4">
    <source>
        <dbReference type="EMBL" id="ODA68709.1"/>
    </source>
</evidence>
<comment type="caution">
    <text evidence="4">The sequence shown here is derived from an EMBL/GenBank/DDBJ whole genome shotgun (WGS) entry which is preliminary data.</text>
</comment>
<feature type="transmembrane region" description="Helical" evidence="2">
    <location>
        <begin position="283"/>
        <end position="300"/>
    </location>
</feature>
<feature type="domain" description="Acyltransferase 3" evidence="3">
    <location>
        <begin position="29"/>
        <end position="351"/>
    </location>
</feature>
<keyword evidence="2" id="KW-1133">Transmembrane helix</keyword>
<feature type="transmembrane region" description="Helical" evidence="2">
    <location>
        <begin position="205"/>
        <end position="222"/>
    </location>
</feature>
<keyword evidence="4" id="KW-0808">Transferase</keyword>
<name>A0A1E2S304_9HYPH</name>
<dbReference type="Pfam" id="PF01757">
    <property type="entry name" value="Acyl_transf_3"/>
    <property type="match status" value="1"/>
</dbReference>
<reference evidence="4 5" key="1">
    <citation type="submission" date="2016-07" db="EMBL/GenBank/DDBJ databases">
        <title>Draft genome sequence of Methyloligella halotolerans C2T (VKM B-2706T=CCUG 61687T=DSM 25045T), a halotolerant polyhydroxybutyrate accumulating methylotroph.</title>
        <authorList>
            <person name="Vasilenko O.V."/>
            <person name="Doronina N.V."/>
            <person name="Poroshina M.N."/>
            <person name="Tarlachkov S.V."/>
            <person name="Trotsenko Y.A."/>
        </authorList>
    </citation>
    <scope>NUCLEOTIDE SEQUENCE [LARGE SCALE GENOMIC DNA]</scope>
    <source>
        <strain evidence="4 5">VKM B-2706</strain>
    </source>
</reference>
<dbReference type="PANTHER" id="PTHR23028">
    <property type="entry name" value="ACETYLTRANSFERASE"/>
    <property type="match status" value="1"/>
</dbReference>
<dbReference type="OrthoDB" id="9767863at2"/>
<dbReference type="GO" id="GO:0016747">
    <property type="term" value="F:acyltransferase activity, transferring groups other than amino-acyl groups"/>
    <property type="evidence" value="ECO:0007669"/>
    <property type="project" value="InterPro"/>
</dbReference>
<dbReference type="EMBL" id="MASI01000001">
    <property type="protein sequence ID" value="ODA68709.1"/>
    <property type="molecule type" value="Genomic_DNA"/>
</dbReference>
<keyword evidence="2" id="KW-0472">Membrane</keyword>
<keyword evidence="2" id="KW-0812">Transmembrane</keyword>
<dbReference type="Proteomes" id="UP000095087">
    <property type="component" value="Unassembled WGS sequence"/>
</dbReference>
<feature type="transmembrane region" description="Helical" evidence="2">
    <location>
        <begin position="312"/>
        <end position="331"/>
    </location>
</feature>
<dbReference type="InterPro" id="IPR050879">
    <property type="entry name" value="Acyltransferase_3"/>
</dbReference>
<dbReference type="GO" id="GO:0000271">
    <property type="term" value="P:polysaccharide biosynthetic process"/>
    <property type="evidence" value="ECO:0007669"/>
    <property type="project" value="TreeGrafter"/>
</dbReference>
<feature type="transmembrane region" description="Helical" evidence="2">
    <location>
        <begin position="33"/>
        <end position="53"/>
    </location>
</feature>
<dbReference type="PANTHER" id="PTHR23028:SF53">
    <property type="entry name" value="ACYL_TRANSF_3 DOMAIN-CONTAINING PROTEIN"/>
    <property type="match status" value="1"/>
</dbReference>
<feature type="transmembrane region" description="Helical" evidence="2">
    <location>
        <begin position="258"/>
        <end position="277"/>
    </location>
</feature>
<feature type="transmembrane region" description="Helical" evidence="2">
    <location>
        <begin position="337"/>
        <end position="355"/>
    </location>
</feature>
<dbReference type="GO" id="GO:0016020">
    <property type="term" value="C:membrane"/>
    <property type="evidence" value="ECO:0007669"/>
    <property type="project" value="TreeGrafter"/>
</dbReference>
<evidence type="ECO:0000313" key="5">
    <source>
        <dbReference type="Proteomes" id="UP000095087"/>
    </source>
</evidence>
<feature type="transmembrane region" description="Helical" evidence="2">
    <location>
        <begin position="234"/>
        <end position="251"/>
    </location>
</feature>
<keyword evidence="4" id="KW-0012">Acyltransferase</keyword>
<feature type="transmembrane region" description="Helical" evidence="2">
    <location>
        <begin position="73"/>
        <end position="94"/>
    </location>
</feature>
<gene>
    <name evidence="4" type="ORF">A7A08_00541</name>
</gene>
<feature type="transmembrane region" description="Helical" evidence="2">
    <location>
        <begin position="180"/>
        <end position="200"/>
    </location>
</feature>
<dbReference type="STRING" id="1177755.A7A08_00541"/>
<sequence>MDPIRSQSARENRLLSSATVAERMSGRDNNFNLIRFLAATVVMLDHAVALAGTGDPRVLTLGPFSFDLHAVPLGRIAVDVFFVVSGFLVTRSVLTRPTVLDFTVARVLRLFPALLAVCLLTAFVLGPLISDRSLSEYFGDLKTWLYAPLTGLLVSHSETLPGVFGTVREEGVVNSPLWTLRYEAVCYAILGGLALVGALLDRRIVYTLAALLAAYLLVTFGTDLRGQMAAIDSLARFGLSFFLGGAIYVFADRIRLNLLWLVGLAVVAAATSQTSIAEFTFRLALAYGVVWVALVPGGPIRSFNRLGDYSYGLYILCWPIQQTIVTLMPGIAAPALFVLSFPVTLGIAALSWHLVEHPALERKEATSRRAASLATSVRGRLDGWRGGRRKPGLDPQESKGS</sequence>